<reference evidence="1 2" key="1">
    <citation type="submission" date="2019-11" db="EMBL/GenBank/DDBJ databases">
        <title>The genome sequence of Methylocystis heyeri.</title>
        <authorList>
            <person name="Oshkin I.Y."/>
            <person name="Miroshnikov K."/>
            <person name="Dedysh S.N."/>
        </authorList>
    </citation>
    <scope>NUCLEOTIDE SEQUENCE [LARGE SCALE GENOMIC DNA]</scope>
    <source>
        <strain evidence="1 2">H2</strain>
    </source>
</reference>
<organism evidence="1 2">
    <name type="scientific">Methylocystis heyeri</name>
    <dbReference type="NCBI Taxonomy" id="391905"/>
    <lineage>
        <taxon>Bacteria</taxon>
        <taxon>Pseudomonadati</taxon>
        <taxon>Pseudomonadota</taxon>
        <taxon>Alphaproteobacteria</taxon>
        <taxon>Hyphomicrobiales</taxon>
        <taxon>Methylocystaceae</taxon>
        <taxon>Methylocystis</taxon>
    </lineage>
</organism>
<evidence type="ECO:0000313" key="1">
    <source>
        <dbReference type="EMBL" id="QGM45245.1"/>
    </source>
</evidence>
<evidence type="ECO:0000313" key="2">
    <source>
        <dbReference type="Proteomes" id="UP000309061"/>
    </source>
</evidence>
<sequence>MNPLARFGSATTAPAFGGELPLGCDPLLAEPSPLPESCLAFSHGRAALRWLCERSGRFDCAVISAYTCPTVPALLEKIGLRLRLVDVFSADWEQAVGSEKGRLLVVAPAFLGHEPAVDVSRLAAAVGESGLVVIDAAQTAFGHLSFETAENTAVISGPRKCASLGDGAILRMHRVSEEERARVKRLPWAIEAVAAKLAARSLMACRSPENEPDALAFTARAEAAWPDAPHRVSDSGLWRLSWLDPKAHADARWRNWKALEQALGDHVEILRLPGGTPFNLSILVEDRAAVLARLHAARVFATALWPNARRRHDLHPRAEDLARRLVGLPIDQRYTEADMLELAKRVRRCMRR</sequence>
<dbReference type="SUPFAM" id="SSF53383">
    <property type="entry name" value="PLP-dependent transferases"/>
    <property type="match status" value="1"/>
</dbReference>
<gene>
    <name evidence="1" type="ORF">H2LOC_005795</name>
</gene>
<protein>
    <recommendedName>
        <fullName evidence="3">DegT/DnrJ/EryC1/StrS aminotransferase family protein</fullName>
    </recommendedName>
</protein>
<dbReference type="RefSeq" id="WP_136495527.1">
    <property type="nucleotide sequence ID" value="NZ_CP046052.1"/>
</dbReference>
<dbReference type="InterPro" id="IPR015424">
    <property type="entry name" value="PyrdxlP-dep_Trfase"/>
</dbReference>
<dbReference type="EMBL" id="CP046052">
    <property type="protein sequence ID" value="QGM45245.1"/>
    <property type="molecule type" value="Genomic_DNA"/>
</dbReference>
<dbReference type="Gene3D" id="3.40.640.10">
    <property type="entry name" value="Type I PLP-dependent aspartate aminotransferase-like (Major domain)"/>
    <property type="match status" value="1"/>
</dbReference>
<evidence type="ECO:0008006" key="3">
    <source>
        <dbReference type="Google" id="ProtNLM"/>
    </source>
</evidence>
<keyword evidence="2" id="KW-1185">Reference proteome</keyword>
<dbReference type="KEGG" id="mhey:H2LOC_005795"/>
<accession>A0A6B8KE19</accession>
<dbReference type="Proteomes" id="UP000309061">
    <property type="component" value="Chromosome"/>
</dbReference>
<dbReference type="Gene3D" id="3.90.1150.10">
    <property type="entry name" value="Aspartate Aminotransferase, domain 1"/>
    <property type="match status" value="1"/>
</dbReference>
<dbReference type="OrthoDB" id="5193525at2"/>
<dbReference type="InterPro" id="IPR015422">
    <property type="entry name" value="PyrdxlP-dep_Trfase_small"/>
</dbReference>
<dbReference type="InterPro" id="IPR015421">
    <property type="entry name" value="PyrdxlP-dep_Trfase_major"/>
</dbReference>
<proteinExistence type="predicted"/>
<dbReference type="AlphaFoldDB" id="A0A6B8KE19"/>
<name>A0A6B8KE19_9HYPH</name>